<dbReference type="Pfam" id="PF00109">
    <property type="entry name" value="ketoacyl-synt"/>
    <property type="match status" value="1"/>
</dbReference>
<dbReference type="GO" id="GO:0004315">
    <property type="term" value="F:3-oxoacyl-[acyl-carrier-protein] synthase activity"/>
    <property type="evidence" value="ECO:0007669"/>
    <property type="project" value="TreeGrafter"/>
</dbReference>
<dbReference type="GO" id="GO:0006633">
    <property type="term" value="P:fatty acid biosynthetic process"/>
    <property type="evidence" value="ECO:0007669"/>
    <property type="project" value="TreeGrafter"/>
</dbReference>
<dbReference type="PROSITE" id="PS52004">
    <property type="entry name" value="KS3_2"/>
    <property type="match status" value="1"/>
</dbReference>
<dbReference type="PANTHER" id="PTHR11712:SF347">
    <property type="entry name" value="BETA KETOACYL-ACYL CARRIER PROTEIN SYNTHASE"/>
    <property type="match status" value="1"/>
</dbReference>
<dbReference type="EMBL" id="LT594324">
    <property type="protein sequence ID" value="SBT41146.1"/>
    <property type="molecule type" value="Genomic_DNA"/>
</dbReference>
<dbReference type="Proteomes" id="UP000198765">
    <property type="component" value="Chromosome I"/>
</dbReference>
<dbReference type="InterPro" id="IPR014030">
    <property type="entry name" value="Ketoacyl_synth_N"/>
</dbReference>
<evidence type="ECO:0000256" key="1">
    <source>
        <dbReference type="ARBA" id="ARBA00008467"/>
    </source>
</evidence>
<dbReference type="AlphaFoldDB" id="A0A1A8ZBA0"/>
<gene>
    <name evidence="5" type="ORF">GA0070621_1157</name>
</gene>
<comment type="similarity">
    <text evidence="1 3">Belongs to the thiolase-like superfamily. Beta-ketoacyl-ACP synthases family.</text>
</comment>
<dbReference type="Pfam" id="PF02801">
    <property type="entry name" value="Ketoacyl-synt_C"/>
    <property type="match status" value="1"/>
</dbReference>
<name>A0A1A8ZBA0_9ACTN</name>
<dbReference type="RefSeq" id="WP_167666633.1">
    <property type="nucleotide sequence ID" value="NZ_LT594324.1"/>
</dbReference>
<evidence type="ECO:0000256" key="3">
    <source>
        <dbReference type="RuleBase" id="RU003694"/>
    </source>
</evidence>
<dbReference type="PANTHER" id="PTHR11712">
    <property type="entry name" value="POLYKETIDE SYNTHASE-RELATED"/>
    <property type="match status" value="1"/>
</dbReference>
<evidence type="ECO:0000313" key="6">
    <source>
        <dbReference type="Proteomes" id="UP000198765"/>
    </source>
</evidence>
<evidence type="ECO:0000259" key="4">
    <source>
        <dbReference type="PROSITE" id="PS52004"/>
    </source>
</evidence>
<proteinExistence type="inferred from homology"/>
<dbReference type="InterPro" id="IPR016039">
    <property type="entry name" value="Thiolase-like"/>
</dbReference>
<dbReference type="InterPro" id="IPR020841">
    <property type="entry name" value="PKS_Beta-ketoAc_synthase_dom"/>
</dbReference>
<evidence type="ECO:0000256" key="2">
    <source>
        <dbReference type="ARBA" id="ARBA00022679"/>
    </source>
</evidence>
<protein>
    <submittedName>
        <fullName evidence="5">3-oxoacyl-[acyl-carrier-protein] synthase II</fullName>
    </submittedName>
</protein>
<keyword evidence="2 3" id="KW-0808">Transferase</keyword>
<evidence type="ECO:0000313" key="5">
    <source>
        <dbReference type="EMBL" id="SBT41146.1"/>
    </source>
</evidence>
<dbReference type="SMART" id="SM00825">
    <property type="entry name" value="PKS_KS"/>
    <property type="match status" value="1"/>
</dbReference>
<dbReference type="Gene3D" id="3.40.47.10">
    <property type="match status" value="1"/>
</dbReference>
<accession>A0A1A8ZBA0</accession>
<feature type="domain" description="Ketosynthase family 3 (KS3)" evidence="4">
    <location>
        <begin position="1"/>
        <end position="371"/>
    </location>
</feature>
<dbReference type="InterPro" id="IPR014031">
    <property type="entry name" value="Ketoacyl_synth_C"/>
</dbReference>
<organism evidence="5 6">
    <name type="scientific">Micromonospora narathiwatensis</name>
    <dbReference type="NCBI Taxonomy" id="299146"/>
    <lineage>
        <taxon>Bacteria</taxon>
        <taxon>Bacillati</taxon>
        <taxon>Actinomycetota</taxon>
        <taxon>Actinomycetes</taxon>
        <taxon>Micromonosporales</taxon>
        <taxon>Micromonosporaceae</taxon>
        <taxon>Micromonospora</taxon>
    </lineage>
</organism>
<dbReference type="PATRIC" id="fig|299146.4.peg.1199"/>
<dbReference type="SUPFAM" id="SSF53901">
    <property type="entry name" value="Thiolase-like"/>
    <property type="match status" value="2"/>
</dbReference>
<reference evidence="5 6" key="1">
    <citation type="submission" date="2016-06" db="EMBL/GenBank/DDBJ databases">
        <authorList>
            <person name="Kjaerup R.B."/>
            <person name="Dalgaard T.S."/>
            <person name="Juul-Madsen H.R."/>
        </authorList>
    </citation>
    <scope>NUCLEOTIDE SEQUENCE [LARGE SCALE GENOMIC DNA]</scope>
    <source>
        <strain evidence="5 6">DSM 45248</strain>
    </source>
</reference>
<sequence length="375" mass="38365">MPLAITGSAMRTSLGDTAETYQALLAGESGRRPLGYVAPERVNVRHGYHVDASGPERPYRASAWLAGCVAAAAREAGLDCARQRVVAIVGTGLRELRAVERWRADGQPVEPDALHFGAAVRGALPGVEDVVTVSNACSASSHALALAADLIELDEADAVLACGADAMTESMLAMIGRVGDESSDAVRPFDADRKGVLLGDGAVAVVVQRAPDTDTAVLLRGVGMSCDAYHETAPDPDGLRAAMTDAYRRAGLRPADVGLVLAHGTGTALNDPTEAGVLAGIFADAGPGPLVTGIKGAIGHTSGSAGLMSLLVAVEALRHGRVPPVVGLRTPIAEAAPLNLVVGEPAATDARVAQVNAFGFGGVNAVCLVEVRRER</sequence>
<dbReference type="InterPro" id="IPR000794">
    <property type="entry name" value="Beta-ketoacyl_synthase"/>
</dbReference>
<keyword evidence="6" id="KW-1185">Reference proteome</keyword>